<feature type="region of interest" description="Disordered" evidence="1">
    <location>
        <begin position="20"/>
        <end position="48"/>
    </location>
</feature>
<dbReference type="Proteomes" id="UP001152622">
    <property type="component" value="Chromosome 2"/>
</dbReference>
<accession>A0A9Q1G7F2</accession>
<evidence type="ECO:0000313" key="3">
    <source>
        <dbReference type="Proteomes" id="UP001152622"/>
    </source>
</evidence>
<comment type="caution">
    <text evidence="2">The sequence shown here is derived from an EMBL/GenBank/DDBJ whole genome shotgun (WGS) entry which is preliminary data.</text>
</comment>
<dbReference type="AlphaFoldDB" id="A0A9Q1G7F2"/>
<organism evidence="2 3">
    <name type="scientific">Synaphobranchus kaupii</name>
    <name type="common">Kaup's arrowtooth eel</name>
    <dbReference type="NCBI Taxonomy" id="118154"/>
    <lineage>
        <taxon>Eukaryota</taxon>
        <taxon>Metazoa</taxon>
        <taxon>Chordata</taxon>
        <taxon>Craniata</taxon>
        <taxon>Vertebrata</taxon>
        <taxon>Euteleostomi</taxon>
        <taxon>Actinopterygii</taxon>
        <taxon>Neopterygii</taxon>
        <taxon>Teleostei</taxon>
        <taxon>Anguilliformes</taxon>
        <taxon>Synaphobranchidae</taxon>
        <taxon>Synaphobranchus</taxon>
    </lineage>
</organism>
<feature type="region of interest" description="Disordered" evidence="1">
    <location>
        <begin position="83"/>
        <end position="105"/>
    </location>
</feature>
<gene>
    <name evidence="2" type="ORF">SKAU_G00066200</name>
</gene>
<protein>
    <submittedName>
        <fullName evidence="2">Uncharacterized protein</fullName>
    </submittedName>
</protein>
<evidence type="ECO:0000256" key="1">
    <source>
        <dbReference type="SAM" id="MobiDB-lite"/>
    </source>
</evidence>
<sequence length="131" mass="14396">MSITDQDEDLWMLEDCASDSQLQPDGAAGNNHGGNSTSGRMAARSPSRLATGKLEFFNKRQKDTLSSPEQMLGNLIWMRGDGRRDEASVSRGVRQMGTPGPTSHRELFHVSWCRGERTSARVPRHAPAITA</sequence>
<name>A0A9Q1G7F2_SYNKA</name>
<dbReference type="EMBL" id="JAINUF010000002">
    <property type="protein sequence ID" value="KAJ8376040.1"/>
    <property type="molecule type" value="Genomic_DNA"/>
</dbReference>
<evidence type="ECO:0000313" key="2">
    <source>
        <dbReference type="EMBL" id="KAJ8376040.1"/>
    </source>
</evidence>
<reference evidence="2" key="1">
    <citation type="journal article" date="2023" name="Science">
        <title>Genome structures resolve the early diversification of teleost fishes.</title>
        <authorList>
            <person name="Parey E."/>
            <person name="Louis A."/>
            <person name="Montfort J."/>
            <person name="Bouchez O."/>
            <person name="Roques C."/>
            <person name="Iampietro C."/>
            <person name="Lluch J."/>
            <person name="Castinel A."/>
            <person name="Donnadieu C."/>
            <person name="Desvignes T."/>
            <person name="Floi Bucao C."/>
            <person name="Jouanno E."/>
            <person name="Wen M."/>
            <person name="Mejri S."/>
            <person name="Dirks R."/>
            <person name="Jansen H."/>
            <person name="Henkel C."/>
            <person name="Chen W.J."/>
            <person name="Zahm M."/>
            <person name="Cabau C."/>
            <person name="Klopp C."/>
            <person name="Thompson A.W."/>
            <person name="Robinson-Rechavi M."/>
            <person name="Braasch I."/>
            <person name="Lecointre G."/>
            <person name="Bobe J."/>
            <person name="Postlethwait J.H."/>
            <person name="Berthelot C."/>
            <person name="Roest Crollius H."/>
            <person name="Guiguen Y."/>
        </authorList>
    </citation>
    <scope>NUCLEOTIDE SEQUENCE</scope>
    <source>
        <strain evidence="2">WJC10195</strain>
    </source>
</reference>
<keyword evidence="3" id="KW-1185">Reference proteome</keyword>
<proteinExistence type="predicted"/>